<dbReference type="Proteomes" id="UP000246005">
    <property type="component" value="Unassembled WGS sequence"/>
</dbReference>
<evidence type="ECO:0000313" key="2">
    <source>
        <dbReference type="EMBL" id="PWK82854.1"/>
    </source>
</evidence>
<evidence type="ECO:0000313" key="4">
    <source>
        <dbReference type="Proteomes" id="UP000246005"/>
    </source>
</evidence>
<name>A0A316HX43_9PSEU</name>
<dbReference type="Pfam" id="PF13510">
    <property type="entry name" value="Fer2_4"/>
    <property type="match status" value="1"/>
</dbReference>
<dbReference type="EMBL" id="QGHB01000012">
    <property type="protein sequence ID" value="PWK82854.1"/>
    <property type="molecule type" value="Genomic_DNA"/>
</dbReference>
<dbReference type="OrthoDB" id="573392at2"/>
<reference evidence="2 4" key="1">
    <citation type="submission" date="2018-05" db="EMBL/GenBank/DDBJ databases">
        <title>Genomic Encyclopedia of Type Strains, Phase IV (KMG-IV): sequencing the most valuable type-strain genomes for metagenomic binning, comparative biology and taxonomic classification.</title>
        <authorList>
            <person name="Goeker M."/>
        </authorList>
    </citation>
    <scope>NUCLEOTIDE SEQUENCE [LARGE SCALE GENOMIC DNA]</scope>
    <source>
        <strain evidence="3 5">DSM 45479</strain>
        <strain evidence="2 4">DSM 45480</strain>
    </source>
</reference>
<evidence type="ECO:0000313" key="3">
    <source>
        <dbReference type="EMBL" id="RAS62505.1"/>
    </source>
</evidence>
<proteinExistence type="predicted"/>
<dbReference type="SUPFAM" id="SSF54292">
    <property type="entry name" value="2Fe-2S ferredoxin-like"/>
    <property type="match status" value="1"/>
</dbReference>
<organism evidence="2 4">
    <name type="scientific">Lentzea atacamensis</name>
    <dbReference type="NCBI Taxonomy" id="531938"/>
    <lineage>
        <taxon>Bacteria</taxon>
        <taxon>Bacillati</taxon>
        <taxon>Actinomycetota</taxon>
        <taxon>Actinomycetes</taxon>
        <taxon>Pseudonocardiales</taxon>
        <taxon>Pseudonocardiaceae</taxon>
        <taxon>Lentzea</taxon>
    </lineage>
</organism>
<keyword evidence="5" id="KW-1185">Reference proteome</keyword>
<dbReference type="Gene3D" id="3.10.20.440">
    <property type="entry name" value="2Fe-2S iron-sulphur cluster binding domain, sarcosine oxidase, alpha subunit, N-terminal domain"/>
    <property type="match status" value="1"/>
</dbReference>
<protein>
    <submittedName>
        <fullName evidence="2">2Fe-2S iron-sulfur cluster protein</fullName>
    </submittedName>
</protein>
<evidence type="ECO:0000256" key="1">
    <source>
        <dbReference type="ARBA" id="ARBA00023002"/>
    </source>
</evidence>
<dbReference type="AlphaFoldDB" id="A0A316HX43"/>
<dbReference type="EMBL" id="QLTT01000008">
    <property type="protein sequence ID" value="RAS62505.1"/>
    <property type="molecule type" value="Genomic_DNA"/>
</dbReference>
<sequence>MKVTFNGLQREVGHVAELLPGRFFCGIGVCFGCVAEINGVPEVRACRHQLRDGDVIRTRTWTQP</sequence>
<accession>A0A316HX43</accession>
<keyword evidence="1" id="KW-0560">Oxidoreductase</keyword>
<evidence type="ECO:0000313" key="5">
    <source>
        <dbReference type="Proteomes" id="UP000248714"/>
    </source>
</evidence>
<comment type="caution">
    <text evidence="2">The sequence shown here is derived from an EMBL/GenBank/DDBJ whole genome shotgun (WGS) entry which is preliminary data.</text>
</comment>
<dbReference type="RefSeq" id="WP_109640192.1">
    <property type="nucleotide sequence ID" value="NZ_QGHB01000012.1"/>
</dbReference>
<dbReference type="InterPro" id="IPR042204">
    <property type="entry name" value="2Fe-2S-bd_N"/>
</dbReference>
<dbReference type="GO" id="GO:0051536">
    <property type="term" value="F:iron-sulfur cluster binding"/>
    <property type="evidence" value="ECO:0007669"/>
    <property type="project" value="InterPro"/>
</dbReference>
<dbReference type="Proteomes" id="UP000248714">
    <property type="component" value="Unassembled WGS sequence"/>
</dbReference>
<gene>
    <name evidence="3" type="ORF">C8D87_108327</name>
    <name evidence="2" type="ORF">C8D88_112104</name>
</gene>
<dbReference type="InterPro" id="IPR036010">
    <property type="entry name" value="2Fe-2S_ferredoxin-like_sf"/>
</dbReference>
<dbReference type="GO" id="GO:0016491">
    <property type="term" value="F:oxidoreductase activity"/>
    <property type="evidence" value="ECO:0007669"/>
    <property type="project" value="UniProtKB-KW"/>
</dbReference>